<dbReference type="AlphaFoldDB" id="A0A4Y2HR19"/>
<proteinExistence type="predicted"/>
<accession>A0A4Y2HR19</accession>
<protein>
    <submittedName>
        <fullName evidence="1">Uncharacterized protein</fullName>
    </submittedName>
</protein>
<reference evidence="1 2" key="1">
    <citation type="journal article" date="2019" name="Sci. Rep.">
        <title>Orb-weaving spider Araneus ventricosus genome elucidates the spidroin gene catalogue.</title>
        <authorList>
            <person name="Kono N."/>
            <person name="Nakamura H."/>
            <person name="Ohtoshi R."/>
            <person name="Moran D.A.P."/>
            <person name="Shinohara A."/>
            <person name="Yoshida Y."/>
            <person name="Fujiwara M."/>
            <person name="Mori M."/>
            <person name="Tomita M."/>
            <person name="Arakawa K."/>
        </authorList>
    </citation>
    <scope>NUCLEOTIDE SEQUENCE [LARGE SCALE GENOMIC DNA]</scope>
</reference>
<organism evidence="1 2">
    <name type="scientific">Araneus ventricosus</name>
    <name type="common">Orbweaver spider</name>
    <name type="synonym">Epeira ventricosa</name>
    <dbReference type="NCBI Taxonomy" id="182803"/>
    <lineage>
        <taxon>Eukaryota</taxon>
        <taxon>Metazoa</taxon>
        <taxon>Ecdysozoa</taxon>
        <taxon>Arthropoda</taxon>
        <taxon>Chelicerata</taxon>
        <taxon>Arachnida</taxon>
        <taxon>Araneae</taxon>
        <taxon>Araneomorphae</taxon>
        <taxon>Entelegynae</taxon>
        <taxon>Araneoidea</taxon>
        <taxon>Araneidae</taxon>
        <taxon>Araneus</taxon>
    </lineage>
</organism>
<comment type="caution">
    <text evidence="1">The sequence shown here is derived from an EMBL/GenBank/DDBJ whole genome shotgun (WGS) entry which is preliminary data.</text>
</comment>
<sequence length="44" mass="4960">MAQAKNQAKCPIIGNPKELSCIVPPTLADILLHYTWIRKPKDRS</sequence>
<evidence type="ECO:0000313" key="1">
    <source>
        <dbReference type="EMBL" id="GBM67874.1"/>
    </source>
</evidence>
<evidence type="ECO:0000313" key="2">
    <source>
        <dbReference type="Proteomes" id="UP000499080"/>
    </source>
</evidence>
<dbReference type="EMBL" id="BGPR01103902">
    <property type="protein sequence ID" value="GBM67874.1"/>
    <property type="molecule type" value="Genomic_DNA"/>
</dbReference>
<gene>
    <name evidence="1" type="ORF">AVEN_188109_1</name>
</gene>
<dbReference type="Proteomes" id="UP000499080">
    <property type="component" value="Unassembled WGS sequence"/>
</dbReference>
<feature type="non-terminal residue" evidence="1">
    <location>
        <position position="44"/>
    </location>
</feature>
<name>A0A4Y2HR19_ARAVE</name>
<keyword evidence="2" id="KW-1185">Reference proteome</keyword>